<dbReference type="InterPro" id="IPR011701">
    <property type="entry name" value="MFS"/>
</dbReference>
<feature type="transmembrane region" description="Helical" evidence="7">
    <location>
        <begin position="66"/>
        <end position="84"/>
    </location>
</feature>
<feature type="transmembrane region" description="Helical" evidence="7">
    <location>
        <begin position="450"/>
        <end position="469"/>
    </location>
</feature>
<protein>
    <submittedName>
        <fullName evidence="9">MFS transporter</fullName>
    </submittedName>
</protein>
<dbReference type="InterPro" id="IPR036259">
    <property type="entry name" value="MFS_trans_sf"/>
</dbReference>
<dbReference type="PANTHER" id="PTHR42718:SF9">
    <property type="entry name" value="MAJOR FACILITATOR SUPERFAMILY MULTIDRUG TRANSPORTER MFSC"/>
    <property type="match status" value="1"/>
</dbReference>
<sequence length="478" mass="50594">MTRTHETSPEKDSNAERSAAEYPARELPGKFVTPIAFGTILQPLNSSMIAVALVSIRDVFDAGTSVTWLVSALYLATAVAAPAMGRIADVLGPRRTSLAGLLLVGITSAIAPFAPNIATLVVCRILIGIGTAAQYPCGVAMIRRAADQLRARPNNALAAIAVCSQVTAALGPTLGGLLVGVFGWSGVFWVNVPLTLIGALVIIWRGPADPPARRGRGRLTALRQIDPIGIVLFAAAITALMFWLLSLADVPQWWWLAVAVPATALAAWWCLRVRDPFLDVRLLGKRALSFTYVRTIVTYTAFYCVFYGLPQWLEETRDLGPVGAGLVVLPISAVGVVSTLLANRLQRRRSPRAALIAGTAALCVGGLLLSVPRADSPILLLLLIAAVLGVPNGFNNIGNQQAMYAVTPAERMGAASGLYRTSQYVGANLAAALLALVIGDHADDIGLHHMGLSIAALAAILLATSLFAAHRERRRTRS</sequence>
<evidence type="ECO:0000313" key="10">
    <source>
        <dbReference type="Proteomes" id="UP001210380"/>
    </source>
</evidence>
<evidence type="ECO:0000256" key="1">
    <source>
        <dbReference type="ARBA" id="ARBA00004651"/>
    </source>
</evidence>
<gene>
    <name evidence="9" type="ORF">OU415_19975</name>
</gene>
<organism evidence="9 10">
    <name type="scientific">Saccharopolyspora oryzae</name>
    <dbReference type="NCBI Taxonomy" id="2997343"/>
    <lineage>
        <taxon>Bacteria</taxon>
        <taxon>Bacillati</taxon>
        <taxon>Actinomycetota</taxon>
        <taxon>Actinomycetes</taxon>
        <taxon>Pseudonocardiales</taxon>
        <taxon>Pseudonocardiaceae</taxon>
        <taxon>Saccharopolyspora</taxon>
    </lineage>
</organism>
<keyword evidence="2" id="KW-0813">Transport</keyword>
<dbReference type="Gene3D" id="1.20.1720.10">
    <property type="entry name" value="Multidrug resistance protein D"/>
    <property type="match status" value="1"/>
</dbReference>
<feature type="transmembrane region" description="Helical" evidence="7">
    <location>
        <begin position="378"/>
        <end position="397"/>
    </location>
</feature>
<dbReference type="CDD" id="cd17321">
    <property type="entry name" value="MFS_MMR_MDR_like"/>
    <property type="match status" value="1"/>
</dbReference>
<comment type="subcellular location">
    <subcellularLocation>
        <location evidence="1">Cell membrane</location>
        <topology evidence="1">Multi-pass membrane protein</topology>
    </subcellularLocation>
</comment>
<feature type="domain" description="Major facilitator superfamily (MFS) profile" evidence="8">
    <location>
        <begin position="31"/>
        <end position="473"/>
    </location>
</feature>
<feature type="transmembrane region" description="Helical" evidence="7">
    <location>
        <begin position="322"/>
        <end position="341"/>
    </location>
</feature>
<feature type="transmembrane region" description="Helical" evidence="7">
    <location>
        <begin position="292"/>
        <end position="310"/>
    </location>
</feature>
<feature type="transmembrane region" description="Helical" evidence="7">
    <location>
        <begin position="31"/>
        <end position="54"/>
    </location>
</feature>
<evidence type="ECO:0000313" key="9">
    <source>
        <dbReference type="EMBL" id="MDA3627727.1"/>
    </source>
</evidence>
<keyword evidence="3 7" id="KW-0812">Transmembrane</keyword>
<keyword evidence="10" id="KW-1185">Reference proteome</keyword>
<dbReference type="InterPro" id="IPR020846">
    <property type="entry name" value="MFS_dom"/>
</dbReference>
<dbReference type="Proteomes" id="UP001210380">
    <property type="component" value="Unassembled WGS sequence"/>
</dbReference>
<dbReference type="Pfam" id="PF07690">
    <property type="entry name" value="MFS_1"/>
    <property type="match status" value="1"/>
</dbReference>
<dbReference type="SUPFAM" id="SSF103473">
    <property type="entry name" value="MFS general substrate transporter"/>
    <property type="match status" value="1"/>
</dbReference>
<feature type="transmembrane region" description="Helical" evidence="7">
    <location>
        <begin position="252"/>
        <end position="271"/>
    </location>
</feature>
<evidence type="ECO:0000256" key="6">
    <source>
        <dbReference type="SAM" id="MobiDB-lite"/>
    </source>
</evidence>
<dbReference type="PANTHER" id="PTHR42718">
    <property type="entry name" value="MAJOR FACILITATOR SUPERFAMILY MULTIDRUG TRANSPORTER MFSC"/>
    <property type="match status" value="1"/>
</dbReference>
<comment type="caution">
    <text evidence="9">The sequence shown here is derived from an EMBL/GenBank/DDBJ whole genome shotgun (WGS) entry which is preliminary data.</text>
</comment>
<dbReference type="RefSeq" id="WP_270950402.1">
    <property type="nucleotide sequence ID" value="NZ_JAQGLA010000032.1"/>
</dbReference>
<evidence type="ECO:0000259" key="8">
    <source>
        <dbReference type="PROSITE" id="PS50850"/>
    </source>
</evidence>
<evidence type="ECO:0000256" key="5">
    <source>
        <dbReference type="ARBA" id="ARBA00023136"/>
    </source>
</evidence>
<evidence type="ECO:0000256" key="2">
    <source>
        <dbReference type="ARBA" id="ARBA00022448"/>
    </source>
</evidence>
<name>A0ABT4V199_9PSEU</name>
<feature type="transmembrane region" description="Helical" evidence="7">
    <location>
        <begin position="353"/>
        <end position="372"/>
    </location>
</feature>
<keyword evidence="5 7" id="KW-0472">Membrane</keyword>
<feature type="transmembrane region" description="Helical" evidence="7">
    <location>
        <begin position="96"/>
        <end position="113"/>
    </location>
</feature>
<feature type="transmembrane region" description="Helical" evidence="7">
    <location>
        <begin position="418"/>
        <end position="438"/>
    </location>
</feature>
<dbReference type="EMBL" id="JAQGLA010000032">
    <property type="protein sequence ID" value="MDA3627727.1"/>
    <property type="molecule type" value="Genomic_DNA"/>
</dbReference>
<evidence type="ECO:0000256" key="3">
    <source>
        <dbReference type="ARBA" id="ARBA00022692"/>
    </source>
</evidence>
<dbReference type="PROSITE" id="PS50850">
    <property type="entry name" value="MFS"/>
    <property type="match status" value="1"/>
</dbReference>
<feature type="transmembrane region" description="Helical" evidence="7">
    <location>
        <begin position="154"/>
        <end position="175"/>
    </location>
</feature>
<feature type="transmembrane region" description="Helical" evidence="7">
    <location>
        <begin position="181"/>
        <end position="204"/>
    </location>
</feature>
<keyword evidence="4 7" id="KW-1133">Transmembrane helix</keyword>
<feature type="region of interest" description="Disordered" evidence="6">
    <location>
        <begin position="1"/>
        <end position="20"/>
    </location>
</feature>
<evidence type="ECO:0000256" key="7">
    <source>
        <dbReference type="SAM" id="Phobius"/>
    </source>
</evidence>
<accession>A0ABT4V199</accession>
<reference evidence="9 10" key="1">
    <citation type="submission" date="2022-11" db="EMBL/GenBank/DDBJ databases">
        <title>Draft genome sequence of Saccharopolyspora sp. WRP15-2 isolated from rhizosphere soils of wild rice in Thailand.</title>
        <authorList>
            <person name="Duangmal K."/>
            <person name="Kammanee S."/>
            <person name="Muangham S."/>
        </authorList>
    </citation>
    <scope>NUCLEOTIDE SEQUENCE [LARGE SCALE GENOMIC DNA]</scope>
    <source>
        <strain evidence="9 10">WRP15-2</strain>
    </source>
</reference>
<dbReference type="Gene3D" id="1.20.1250.20">
    <property type="entry name" value="MFS general substrate transporter like domains"/>
    <property type="match status" value="1"/>
</dbReference>
<evidence type="ECO:0000256" key="4">
    <source>
        <dbReference type="ARBA" id="ARBA00022989"/>
    </source>
</evidence>
<feature type="transmembrane region" description="Helical" evidence="7">
    <location>
        <begin position="225"/>
        <end position="246"/>
    </location>
</feature>
<proteinExistence type="predicted"/>